<dbReference type="InterPro" id="IPR000276">
    <property type="entry name" value="GPCR_Rhodpsn"/>
</dbReference>
<feature type="transmembrane region" description="Helical" evidence="9">
    <location>
        <begin position="12"/>
        <end position="39"/>
    </location>
</feature>
<keyword evidence="6 8" id="KW-0675">Receptor</keyword>
<evidence type="ECO:0000256" key="6">
    <source>
        <dbReference type="ARBA" id="ARBA00023170"/>
    </source>
</evidence>
<feature type="transmembrane region" description="Helical" evidence="9">
    <location>
        <begin position="51"/>
        <end position="74"/>
    </location>
</feature>
<evidence type="ECO:0000256" key="5">
    <source>
        <dbReference type="ARBA" id="ARBA00023136"/>
    </source>
</evidence>
<dbReference type="PROSITE" id="PS00237">
    <property type="entry name" value="G_PROTEIN_RECEP_F1_1"/>
    <property type="match status" value="1"/>
</dbReference>
<sequence length="254" mass="29319">MEESKEDGRKFSEIVLCTVTAIMIIFSLVGNFLVCLAFYRNRRLRSITNFYVLSLAIADITFAIFVSPFNVIAIGYRRWPFDFNFCQFNGFLSAYWTEVSIFILTMTSINRYVCVVKLRLYLVFFSKRKTVLSILFIFIVMFISSLTFVIITPVIYRWDPQGLHCRGTYLKRTRTTKTTLAGLVLLSLLLIVFCYGSVHRVVSHHHKALQPSLHLTSNRGTITAQEIKTCRLLFAAVAVRVLYRLDPKCDRCNS</sequence>
<dbReference type="Gene3D" id="1.20.1070.10">
    <property type="entry name" value="Rhodopsin 7-helix transmembrane proteins"/>
    <property type="match status" value="1"/>
</dbReference>
<evidence type="ECO:0000259" key="10">
    <source>
        <dbReference type="PROSITE" id="PS50262"/>
    </source>
</evidence>
<feature type="transmembrane region" description="Helical" evidence="9">
    <location>
        <begin position="94"/>
        <end position="113"/>
    </location>
</feature>
<evidence type="ECO:0000256" key="8">
    <source>
        <dbReference type="RuleBase" id="RU000688"/>
    </source>
</evidence>
<dbReference type="Proteomes" id="UP001159427">
    <property type="component" value="Unassembled WGS sequence"/>
</dbReference>
<proteinExistence type="inferred from homology"/>
<dbReference type="InterPro" id="IPR017452">
    <property type="entry name" value="GPCR_Rhodpsn_7TM"/>
</dbReference>
<dbReference type="PRINTS" id="PR00237">
    <property type="entry name" value="GPCRRHODOPSN"/>
</dbReference>
<evidence type="ECO:0000256" key="9">
    <source>
        <dbReference type="SAM" id="Phobius"/>
    </source>
</evidence>
<evidence type="ECO:0000256" key="4">
    <source>
        <dbReference type="ARBA" id="ARBA00023040"/>
    </source>
</evidence>
<dbReference type="Pfam" id="PF00001">
    <property type="entry name" value="7tm_1"/>
    <property type="match status" value="1"/>
</dbReference>
<feature type="transmembrane region" description="Helical" evidence="9">
    <location>
        <begin position="134"/>
        <end position="158"/>
    </location>
</feature>
<dbReference type="SUPFAM" id="SSF81321">
    <property type="entry name" value="Family A G protein-coupled receptor-like"/>
    <property type="match status" value="1"/>
</dbReference>
<feature type="transmembrane region" description="Helical" evidence="9">
    <location>
        <begin position="178"/>
        <end position="198"/>
    </location>
</feature>
<reference evidence="11 12" key="1">
    <citation type="submission" date="2022-05" db="EMBL/GenBank/DDBJ databases">
        <authorList>
            <consortium name="Genoscope - CEA"/>
            <person name="William W."/>
        </authorList>
    </citation>
    <scope>NUCLEOTIDE SEQUENCE [LARGE SCALE GENOMIC DNA]</scope>
</reference>
<name>A0ABN8SFT9_9CNID</name>
<dbReference type="EMBL" id="CALNXI010002763">
    <property type="protein sequence ID" value="CAH3190568.1"/>
    <property type="molecule type" value="Genomic_DNA"/>
</dbReference>
<evidence type="ECO:0000313" key="12">
    <source>
        <dbReference type="Proteomes" id="UP001159427"/>
    </source>
</evidence>
<dbReference type="PANTHER" id="PTHR24240">
    <property type="entry name" value="OPSIN"/>
    <property type="match status" value="1"/>
</dbReference>
<keyword evidence="5 9" id="KW-0472">Membrane</keyword>
<keyword evidence="7 8" id="KW-0807">Transducer</keyword>
<comment type="caution">
    <text evidence="11">The sequence shown here is derived from an EMBL/GenBank/DDBJ whole genome shotgun (WGS) entry which is preliminary data.</text>
</comment>
<evidence type="ECO:0000256" key="1">
    <source>
        <dbReference type="ARBA" id="ARBA00004141"/>
    </source>
</evidence>
<evidence type="ECO:0000256" key="2">
    <source>
        <dbReference type="ARBA" id="ARBA00022692"/>
    </source>
</evidence>
<keyword evidence="4 8" id="KW-0297">G-protein coupled receptor</keyword>
<keyword evidence="12" id="KW-1185">Reference proteome</keyword>
<evidence type="ECO:0000313" key="11">
    <source>
        <dbReference type="EMBL" id="CAH3190568.1"/>
    </source>
</evidence>
<evidence type="ECO:0000256" key="3">
    <source>
        <dbReference type="ARBA" id="ARBA00022989"/>
    </source>
</evidence>
<feature type="domain" description="G-protein coupled receptors family 1 profile" evidence="10">
    <location>
        <begin position="30"/>
        <end position="242"/>
    </location>
</feature>
<dbReference type="PROSITE" id="PS50262">
    <property type="entry name" value="G_PROTEIN_RECEP_F1_2"/>
    <property type="match status" value="1"/>
</dbReference>
<gene>
    <name evidence="11" type="ORF">PEVE_00020606</name>
</gene>
<comment type="similarity">
    <text evidence="8">Belongs to the G-protein coupled receptor 1 family.</text>
</comment>
<comment type="subcellular location">
    <subcellularLocation>
        <location evidence="1">Membrane</location>
        <topology evidence="1">Multi-pass membrane protein</topology>
    </subcellularLocation>
</comment>
<dbReference type="CDD" id="cd00637">
    <property type="entry name" value="7tm_classA_rhodopsin-like"/>
    <property type="match status" value="1"/>
</dbReference>
<protein>
    <recommendedName>
        <fullName evidence="10">G-protein coupled receptors family 1 profile domain-containing protein</fullName>
    </recommendedName>
</protein>
<keyword evidence="3 9" id="KW-1133">Transmembrane helix</keyword>
<evidence type="ECO:0000256" key="7">
    <source>
        <dbReference type="ARBA" id="ARBA00023224"/>
    </source>
</evidence>
<keyword evidence="2 8" id="KW-0812">Transmembrane</keyword>
<organism evidence="11 12">
    <name type="scientific">Porites evermanni</name>
    <dbReference type="NCBI Taxonomy" id="104178"/>
    <lineage>
        <taxon>Eukaryota</taxon>
        <taxon>Metazoa</taxon>
        <taxon>Cnidaria</taxon>
        <taxon>Anthozoa</taxon>
        <taxon>Hexacorallia</taxon>
        <taxon>Scleractinia</taxon>
        <taxon>Fungiina</taxon>
        <taxon>Poritidae</taxon>
        <taxon>Porites</taxon>
    </lineage>
</organism>
<accession>A0ABN8SFT9</accession>
<dbReference type="InterPro" id="IPR050125">
    <property type="entry name" value="GPCR_opsins"/>
</dbReference>